<proteinExistence type="predicted"/>
<keyword evidence="2" id="KW-1185">Reference proteome</keyword>
<evidence type="ECO:0000313" key="1">
    <source>
        <dbReference type="EMBL" id="KEP71594.1"/>
    </source>
</evidence>
<dbReference type="Proteomes" id="UP000027725">
    <property type="component" value="Unassembled WGS sequence"/>
</dbReference>
<dbReference type="AlphaFoldDB" id="A0A074TIW9"/>
<protein>
    <submittedName>
        <fullName evidence="1">Phosphoadenosine phosphosulfate reductase</fullName>
    </submittedName>
</protein>
<gene>
    <name evidence="1" type="ORF">DL1_00855</name>
</gene>
<dbReference type="eggNOG" id="ENOG502Z8DR">
    <property type="taxonomic scope" value="Bacteria"/>
</dbReference>
<name>A0A074TIW9_9RHOB</name>
<evidence type="ECO:0000313" key="2">
    <source>
        <dbReference type="Proteomes" id="UP000027725"/>
    </source>
</evidence>
<reference evidence="1 2" key="1">
    <citation type="submission" date="2014-03" db="EMBL/GenBank/DDBJ databases">
        <title>The draft genome sequence of Thioclava dalianensis DLFJ1-1.</title>
        <authorList>
            <person name="Lai Q."/>
            <person name="Shao Z."/>
        </authorList>
    </citation>
    <scope>NUCLEOTIDE SEQUENCE [LARGE SCALE GENOMIC DNA]</scope>
    <source>
        <strain evidence="1 2">DLFJ1-1</strain>
    </source>
</reference>
<dbReference type="EMBL" id="JHEH01000001">
    <property type="protein sequence ID" value="KEP71594.1"/>
    <property type="molecule type" value="Genomic_DNA"/>
</dbReference>
<comment type="caution">
    <text evidence="1">The sequence shown here is derived from an EMBL/GenBank/DDBJ whole genome shotgun (WGS) entry which is preliminary data.</text>
</comment>
<dbReference type="OrthoDB" id="7840273at2"/>
<dbReference type="STRING" id="1185766.SAMN05216224_105213"/>
<accession>A0A074TIW9</accession>
<dbReference type="RefSeq" id="WP_038061024.1">
    <property type="nucleotide sequence ID" value="NZ_FOVB01000005.1"/>
</dbReference>
<organism evidence="1 2">
    <name type="scientific">Thioclava dalianensis</name>
    <dbReference type="NCBI Taxonomy" id="1185766"/>
    <lineage>
        <taxon>Bacteria</taxon>
        <taxon>Pseudomonadati</taxon>
        <taxon>Pseudomonadota</taxon>
        <taxon>Alphaproteobacteria</taxon>
        <taxon>Rhodobacterales</taxon>
        <taxon>Paracoccaceae</taxon>
        <taxon>Thioclava</taxon>
    </lineage>
</organism>
<sequence length="312" mass="34928">MAHLNETDWAKGLAQTVEETGYFEPLGPSHCAAFHDDSPVLLVSFESQQIIEASGDGALPRGLRIAQENGWSSLSLICERDTWFRDPTVFAYFDRLVDEAFFEDFDRVVFYGAGPCGYAAAAFSVTAPGATVIAVQPQATLDPTITGWDERFRAMRRISFTDRYGFAPEMLDGVGAAFILYDPFQPHDAMHAALFARPAVTLLGCRNLGDNIERMLRDMDVLDEILIGACKGAFTPAMFWALYRSRRNLPRFMRQINARLANKKRPYLEALVCRNVALRLNGPRFRARYEALETQLAEEGIQLPQPLEMGTA</sequence>